<evidence type="ECO:0000256" key="5">
    <source>
        <dbReference type="ARBA" id="ARBA00023110"/>
    </source>
</evidence>
<dbReference type="GO" id="GO:0005634">
    <property type="term" value="C:nucleus"/>
    <property type="evidence" value="ECO:0007669"/>
    <property type="project" value="TreeGrafter"/>
</dbReference>
<name>A0A7G2CUR5_9TRYP</name>
<dbReference type="EC" id="5.2.1.8" evidence="7"/>
<reference evidence="8 9" key="1">
    <citation type="submission" date="2020-08" db="EMBL/GenBank/DDBJ databases">
        <authorList>
            <person name="Newling K."/>
            <person name="Davey J."/>
            <person name="Forrester S."/>
        </authorList>
    </citation>
    <scope>NUCLEOTIDE SEQUENCE [LARGE SCALE GENOMIC DNA]</scope>
    <source>
        <strain evidence="9">Crithidia deanei Carvalho (ATCC PRA-265)</strain>
    </source>
</reference>
<dbReference type="Gene3D" id="1.20.120.1150">
    <property type="match status" value="1"/>
</dbReference>
<dbReference type="GO" id="GO:0003755">
    <property type="term" value="F:peptidyl-prolyl cis-trans isomerase activity"/>
    <property type="evidence" value="ECO:0007669"/>
    <property type="project" value="UniProtKB-KW"/>
</dbReference>
<dbReference type="PIRSF" id="PIRSF016325">
    <property type="entry name" value="Phstyr_phstse_ac"/>
    <property type="match status" value="1"/>
</dbReference>
<dbReference type="Pfam" id="PF03095">
    <property type="entry name" value="PTPA"/>
    <property type="match status" value="2"/>
</dbReference>
<dbReference type="InterPro" id="IPR004327">
    <property type="entry name" value="Phstyr_phstse_ac"/>
</dbReference>
<dbReference type="OrthoDB" id="16120at2759"/>
<dbReference type="PANTHER" id="PTHR10012:SF0">
    <property type="entry name" value="SERINE_THREONINE-PROTEIN PHOSPHATASE 2A ACTIVATOR"/>
    <property type="match status" value="1"/>
</dbReference>
<evidence type="ECO:0000256" key="4">
    <source>
        <dbReference type="ARBA" id="ARBA00022490"/>
    </source>
</evidence>
<gene>
    <name evidence="8" type="ORF">ADEAN_000969200</name>
</gene>
<comment type="function">
    <text evidence="7">PPIases accelerate the folding of proteins. It catalyzes the cis-trans isomerization of proline imidic peptide bonds in oligopeptides.</text>
</comment>
<dbReference type="AlphaFoldDB" id="A0A7G2CUR5"/>
<evidence type="ECO:0000256" key="7">
    <source>
        <dbReference type="RuleBase" id="RU361210"/>
    </source>
</evidence>
<dbReference type="GO" id="GO:0005737">
    <property type="term" value="C:cytoplasm"/>
    <property type="evidence" value="ECO:0007669"/>
    <property type="project" value="UniProtKB-SubCell"/>
</dbReference>
<dbReference type="VEuPathDB" id="TriTrypDB:ADEAN_000969200"/>
<comment type="subcellular location">
    <subcellularLocation>
        <location evidence="2 7">Cytoplasm</location>
    </subcellularLocation>
</comment>
<proteinExistence type="inferred from homology"/>
<dbReference type="PANTHER" id="PTHR10012">
    <property type="entry name" value="SERINE/THREONINE-PROTEIN PHOSPHATASE 2A REGULATORY SUBUNIT B"/>
    <property type="match status" value="1"/>
</dbReference>
<comment type="similarity">
    <text evidence="3 7">Belongs to the PTPA-type PPIase family.</text>
</comment>
<dbReference type="Proteomes" id="UP000515908">
    <property type="component" value="Chromosome 24"/>
</dbReference>
<dbReference type="SUPFAM" id="SSF140984">
    <property type="entry name" value="PTPA-like"/>
    <property type="match status" value="1"/>
</dbReference>
<dbReference type="GO" id="GO:0007052">
    <property type="term" value="P:mitotic spindle organization"/>
    <property type="evidence" value="ECO:0007669"/>
    <property type="project" value="TreeGrafter"/>
</dbReference>
<keyword evidence="9" id="KW-1185">Reference proteome</keyword>
<dbReference type="InterPro" id="IPR043170">
    <property type="entry name" value="PTPA_C_lid"/>
</dbReference>
<dbReference type="EMBL" id="LR877168">
    <property type="protein sequence ID" value="CAD2222153.1"/>
    <property type="molecule type" value="Genomic_DNA"/>
</dbReference>
<evidence type="ECO:0000313" key="8">
    <source>
        <dbReference type="EMBL" id="CAD2222153.1"/>
    </source>
</evidence>
<protein>
    <recommendedName>
        <fullName evidence="7">Serine/threonine-protein phosphatase 2A activator</fullName>
        <ecNumber evidence="7">5.2.1.8</ecNumber>
    </recommendedName>
    <alternativeName>
        <fullName evidence="7">Phosphotyrosyl phosphatase activator</fullName>
    </alternativeName>
</protein>
<dbReference type="GO" id="GO:0008160">
    <property type="term" value="F:protein tyrosine phosphatase activator activity"/>
    <property type="evidence" value="ECO:0007669"/>
    <property type="project" value="TreeGrafter"/>
</dbReference>
<evidence type="ECO:0000256" key="6">
    <source>
        <dbReference type="ARBA" id="ARBA00023235"/>
    </source>
</evidence>
<sequence length="263" mass="30366">MNELATLIKEHGTETSDSTVEELAAELAEYMKDCYGNCVRLDYGTGHELHFFIIIMICLQELGDTGGYLIHDDITSRNVVVPTSEPLPNAIAANEEITVKTTSKRVNKCKFLSQLRKQFCHFVFFQYIHFMRVLQKHYSLEPAGSHGVWGLDDYHHLPYILGASQLVGPTQTLQTKDICDKEKVYQNASNYYYFEMIEWILENKTGPFHEHSNMLYNISGVPRWEKTYSGMIKMYAAEVLSKFNVSQHLLFSKHLPWNSHKLE</sequence>
<organism evidence="8 9">
    <name type="scientific">Angomonas deanei</name>
    <dbReference type="NCBI Taxonomy" id="59799"/>
    <lineage>
        <taxon>Eukaryota</taxon>
        <taxon>Discoba</taxon>
        <taxon>Euglenozoa</taxon>
        <taxon>Kinetoplastea</taxon>
        <taxon>Metakinetoplastina</taxon>
        <taxon>Trypanosomatida</taxon>
        <taxon>Trypanosomatidae</taxon>
        <taxon>Strigomonadinae</taxon>
        <taxon>Angomonas</taxon>
    </lineage>
</organism>
<evidence type="ECO:0000256" key="1">
    <source>
        <dbReference type="ARBA" id="ARBA00000971"/>
    </source>
</evidence>
<dbReference type="GO" id="GO:0000159">
    <property type="term" value="C:protein phosphatase type 2A complex"/>
    <property type="evidence" value="ECO:0007669"/>
    <property type="project" value="TreeGrafter"/>
</dbReference>
<comment type="catalytic activity">
    <reaction evidence="1 7">
        <text>[protein]-peptidylproline (omega=180) = [protein]-peptidylproline (omega=0)</text>
        <dbReference type="Rhea" id="RHEA:16237"/>
        <dbReference type="Rhea" id="RHEA-COMP:10747"/>
        <dbReference type="Rhea" id="RHEA-COMP:10748"/>
        <dbReference type="ChEBI" id="CHEBI:83833"/>
        <dbReference type="ChEBI" id="CHEBI:83834"/>
        <dbReference type="EC" id="5.2.1.8"/>
    </reaction>
</comment>
<evidence type="ECO:0000256" key="3">
    <source>
        <dbReference type="ARBA" id="ARBA00011019"/>
    </source>
</evidence>
<keyword evidence="6 7" id="KW-0413">Isomerase</keyword>
<dbReference type="InterPro" id="IPR037218">
    <property type="entry name" value="PTPA_sf"/>
</dbReference>
<evidence type="ECO:0000256" key="2">
    <source>
        <dbReference type="ARBA" id="ARBA00004496"/>
    </source>
</evidence>
<accession>A0A7G2CUR5</accession>
<keyword evidence="5 7" id="KW-0697">Rotamase</keyword>
<evidence type="ECO:0000313" key="9">
    <source>
        <dbReference type="Proteomes" id="UP000515908"/>
    </source>
</evidence>
<dbReference type="FunFam" id="1.20.120.1150:FF:000002">
    <property type="entry name" value="Serine/threonine-protein phosphatase 2A activator"/>
    <property type="match status" value="1"/>
</dbReference>
<keyword evidence="4 7" id="KW-0963">Cytoplasm</keyword>